<dbReference type="GO" id="GO:0008684">
    <property type="term" value="F:2-oxopent-4-enoate hydratase activity"/>
    <property type="evidence" value="ECO:0007669"/>
    <property type="project" value="TreeGrafter"/>
</dbReference>
<evidence type="ECO:0000313" key="4">
    <source>
        <dbReference type="Proteomes" id="UP000553963"/>
    </source>
</evidence>
<dbReference type="GO" id="GO:0005737">
    <property type="term" value="C:cytoplasm"/>
    <property type="evidence" value="ECO:0007669"/>
    <property type="project" value="TreeGrafter"/>
</dbReference>
<evidence type="ECO:0000313" key="3">
    <source>
        <dbReference type="EMBL" id="MBB3931325.1"/>
    </source>
</evidence>
<dbReference type="PANTHER" id="PTHR30143">
    <property type="entry name" value="ACID HYDRATASE"/>
    <property type="match status" value="1"/>
</dbReference>
<dbReference type="PANTHER" id="PTHR30143:SF0">
    <property type="entry name" value="2-KETO-4-PENTENOATE HYDRATASE"/>
    <property type="match status" value="1"/>
</dbReference>
<dbReference type="Proteomes" id="UP000553963">
    <property type="component" value="Unassembled WGS sequence"/>
</dbReference>
<evidence type="ECO:0000259" key="2">
    <source>
        <dbReference type="Pfam" id="PF01557"/>
    </source>
</evidence>
<feature type="domain" description="Fumarylacetoacetase-like C-terminal" evidence="2">
    <location>
        <begin position="91"/>
        <end position="262"/>
    </location>
</feature>
<dbReference type="SUPFAM" id="SSF56529">
    <property type="entry name" value="FAH"/>
    <property type="match status" value="1"/>
</dbReference>
<sequence>MVNGRVEHEDAAAATLAAARLARAAVAVLPEGLRAADLDAAYRIQSRVHERLSADRFGPRIGWKIGCTTPVMQAYLGIPEPCAAGLFAGTRHRSGVRLRAGDFRRIGIECEIGVRFKAAVPTEAAGDRDAIAAAIGAVFTAIEIVDDRYEDWRSTDTPTLIADDFFAAGCVLGAEVPFDDIGDLAALAGVTRINGAEAGRGVGADVLGHPLNALAFLAGNLGARGRRIEEGEIVLTGSLVETRWLAAGDRAEIEITGLGAVSLVVDA</sequence>
<accession>A0A840AS76</accession>
<name>A0A840AS76_9HYPH</name>
<dbReference type="InterPro" id="IPR036663">
    <property type="entry name" value="Fumarylacetoacetase_C_sf"/>
</dbReference>
<dbReference type="Gene3D" id="3.90.850.10">
    <property type="entry name" value="Fumarylacetoacetase-like, C-terminal domain"/>
    <property type="match status" value="1"/>
</dbReference>
<dbReference type="InterPro" id="IPR050772">
    <property type="entry name" value="Hydratase-Decarb/MhpD_sf"/>
</dbReference>
<proteinExistence type="predicted"/>
<keyword evidence="1" id="KW-0456">Lyase</keyword>
<dbReference type="InterPro" id="IPR011234">
    <property type="entry name" value="Fumarylacetoacetase-like_C"/>
</dbReference>
<keyword evidence="4" id="KW-1185">Reference proteome</keyword>
<evidence type="ECO:0000256" key="1">
    <source>
        <dbReference type="ARBA" id="ARBA00023239"/>
    </source>
</evidence>
<reference evidence="3 4" key="1">
    <citation type="submission" date="2020-08" db="EMBL/GenBank/DDBJ databases">
        <title>Genomic Encyclopedia of Type Strains, Phase IV (KMG-IV): sequencing the most valuable type-strain genomes for metagenomic binning, comparative biology and taxonomic classification.</title>
        <authorList>
            <person name="Goeker M."/>
        </authorList>
    </citation>
    <scope>NUCLEOTIDE SEQUENCE [LARGE SCALE GENOMIC DNA]</scope>
    <source>
        <strain evidence="3 4">DSM 25966</strain>
    </source>
</reference>
<dbReference type="EMBL" id="JACIDS010000003">
    <property type="protein sequence ID" value="MBB3931325.1"/>
    <property type="molecule type" value="Genomic_DNA"/>
</dbReference>
<gene>
    <name evidence="3" type="ORF">GGR25_002375</name>
</gene>
<organism evidence="3 4">
    <name type="scientific">Kaistia hirudinis</name>
    <dbReference type="NCBI Taxonomy" id="1293440"/>
    <lineage>
        <taxon>Bacteria</taxon>
        <taxon>Pseudomonadati</taxon>
        <taxon>Pseudomonadota</taxon>
        <taxon>Alphaproteobacteria</taxon>
        <taxon>Hyphomicrobiales</taxon>
        <taxon>Kaistiaceae</taxon>
        <taxon>Kaistia</taxon>
    </lineage>
</organism>
<comment type="caution">
    <text evidence="3">The sequence shown here is derived from an EMBL/GenBank/DDBJ whole genome shotgun (WGS) entry which is preliminary data.</text>
</comment>
<dbReference type="AlphaFoldDB" id="A0A840AS76"/>
<protein>
    <submittedName>
        <fullName evidence="3">2-keto-4-pentenoate hydratase</fullName>
    </submittedName>
</protein>
<dbReference type="Pfam" id="PF01557">
    <property type="entry name" value="FAA_hydrolase"/>
    <property type="match status" value="1"/>
</dbReference>
<dbReference type="RefSeq" id="WP_183398974.1">
    <property type="nucleotide sequence ID" value="NZ_JACIDS010000003.1"/>
</dbReference>